<evidence type="ECO:0000256" key="2">
    <source>
        <dbReference type="SAM" id="MobiDB-lite"/>
    </source>
</evidence>
<dbReference type="Gene3D" id="3.30.420.10">
    <property type="entry name" value="Ribonuclease H-like superfamily/Ribonuclease H"/>
    <property type="match status" value="1"/>
</dbReference>
<evidence type="ECO:0000256" key="1">
    <source>
        <dbReference type="SAM" id="Coils"/>
    </source>
</evidence>
<dbReference type="InterPro" id="IPR029052">
    <property type="entry name" value="Metallo-depent_PP-like"/>
</dbReference>
<feature type="domain" description="RNase H type-1" evidence="3">
    <location>
        <begin position="1290"/>
        <end position="1405"/>
    </location>
</feature>
<protein>
    <recommendedName>
        <fullName evidence="3">RNase H type-1 domain-containing protein</fullName>
    </recommendedName>
</protein>
<proteinExistence type="predicted"/>
<dbReference type="PROSITE" id="PS50879">
    <property type="entry name" value="RNASE_H_1"/>
    <property type="match status" value="1"/>
</dbReference>
<sequence length="2001" mass="218448">MSLSDQWPSLGNGSSNAYGNYTMQPWRPATPRADLRQNISQRIALPKLGRDATWCKVCGKFCYNDLLEKFDYTCQYCGCFLKGRKPTGTGGGAPQPADALHGSGTSDGDKAALERIIAKGGAAAEQANLLRDTLVNQIPAAAPPKPASVRLTEATQKVERAEASMDKVAKRVLRLEQELGEAMGFYRDCASNLADAIVAQELVAKELAPVPPSSPSELGKLDVRQFLDQKAELNLSFGGLFDDVDLEDSDREEFERRKSNFETEFRAALDSQFRKVVENLASQQQKKVEEIGSWQQAKKRKSSSCPPASAANPGEGGSVEAGGAEATAATSATGPAAGATPSTPTAPTQTAAAGKSPWASVSPLVDGKQTELRTIMDEALARKRAGAVGRHLLQGVAPFETPVTNVGQGDDSLLACQGVAPPGTLGTDGYDTFYCSTDKAAYQGVAPLGTLGTDWEASVRSSTDETACQGVAPLGTPGKFESETFCSTLGEHTYQGALNFEIDGHDLLNFPEWVHDIRGERYNSLEHWKEWCVPYTVASLSRRSMRGLRQNLENYYRMSLQDIAEHLCTRAWVTAEPHRAFFFNTLISIRNPRRYRRFLRWHFDDLSELRRRFRRLLGNRVPPGRSFPDQVDGDMEDDQAQDRMCIFWDWVIQAIGATQATEKEAKADIGDGAQFRVYMRNMSTWGTSAKALLKRSYDAVIIQETHMDMAGTNDVLLEFDKAGYNSMVCPAGAESAIFTKKAGGVAMGVSKKWSSWSLRHLASNKDELPGKRADKGKKDVAALTTGVRFKDLVGMQDHRWSEPPSYVTDSHAWLLTSDSAGKLGIAFGEWVGKFEEFFSHLLDGEGLDKDSKEKTAWCRKLRQLNIATNDTIRRYKDESSKIAASLQRMECYSQYLAFSQWAEEQYVAAPGKLFRLIKDKATSKDEFEEGQVISSDPLTAMDIRAKVWKKKWSDQQLDIGQVTILLGRARARAREDAFLLFDLETLEDGIRRMKGTPAKGIEQLGKRGLIWLPEQGKQELVQLFQLIEQSVAWPWQLTVVLVTLLRKPSGDDRAIGILSTLARPWSSCRGEYRAGWTKAKAGHWDAAVAGSSALREALARSYLDETVALTTIKDWVQASVLWDIEGFYDALKWQLLLETGLVISAKSTIVTNNAGLGKELKRGFAKEDFEVKIESVATDLGIDRGTVGCRRPKQAQRRRGAQQRFTRVKRFAQGAVRKKIGAKLAMMGVLPMADYSDKVFGAAPSVINGWRKALGQTLAKKWPGRCLTTLLQLRVGRKDPQYQIVHRLVESWMSIIFKPGGGIPKKQTINRGETTALLRAAEDLLNLGVPITFVTDSGYVVNGLRKLSQGRLPATNLDLWLQVKDVVAQYPSMLSAVKIESHMSVEVAIQAGTQIEHYLANALADEAAGYWANVVAVHSSVAASLEHAEAIGRAVRKHLAKAFLAAAEAEPKRFRPTRSMAKKFSRRVKLSEHQVFTGMGTSFHCSACGCSASGRKLERFLETPCLGGVLKGHIQRVGDVGVHVQGVPTHESHLLGYFKDLQIHACLRCGCVGKHFLRRLANVCSGQLGHYGHQNLGKLVSVPAGAFSFEVRFDMLVSIVEALLFLGVSVSVPASWPSPICGAGGRAPLRRRGGRCRWLRSAAALRSGDRHALAAIAHGSPGAGRPVGLGEVGADRRRAVRGDADDAFDFTGRHKRHYRNTLSVLEEAVRVWNAVPVSAVVQLGDLIDGCSARSGASATALGTVLRTLAGSTATRFDLIGNHDLYNFPRSALPGSGLQCPAAGALGGAHSTAALGDFWQLVFLDSYEHALVGVPESHPSFAEAASILRAHNERALHAADWAAEAPPGKERYTPLNGAVSPAQLAWLRGVLAAAKEEGRSVLVFSHVPVYEPASGPKTVVWNGDEVLEVLHEFCDSVVAVFAGHDHCGGYAVDAAGLHHVTLCSPLHVAPPGRECFGVLECHEAGWAHLTCFGYACAESGKEWQGRPYPELILAKGADNRPV</sequence>
<evidence type="ECO:0000313" key="4">
    <source>
        <dbReference type="EMBL" id="CAK0800683.1"/>
    </source>
</evidence>
<evidence type="ECO:0000259" key="3">
    <source>
        <dbReference type="PROSITE" id="PS50879"/>
    </source>
</evidence>
<dbReference type="PANTHER" id="PTHR16509">
    <property type="match status" value="1"/>
</dbReference>
<feature type="compositionally biased region" description="Low complexity" evidence="2">
    <location>
        <begin position="303"/>
        <end position="313"/>
    </location>
</feature>
<feature type="coiled-coil region" evidence="1">
    <location>
        <begin position="151"/>
        <end position="178"/>
    </location>
</feature>
<organism evidence="4 5">
    <name type="scientific">Prorocentrum cordatum</name>
    <dbReference type="NCBI Taxonomy" id="2364126"/>
    <lineage>
        <taxon>Eukaryota</taxon>
        <taxon>Sar</taxon>
        <taxon>Alveolata</taxon>
        <taxon>Dinophyceae</taxon>
        <taxon>Prorocentrales</taxon>
        <taxon>Prorocentraceae</taxon>
        <taxon>Prorocentrum</taxon>
    </lineage>
</organism>
<name>A0ABN9Q4M5_9DINO</name>
<feature type="region of interest" description="Disordered" evidence="2">
    <location>
        <begin position="290"/>
        <end position="365"/>
    </location>
</feature>
<keyword evidence="5" id="KW-1185">Reference proteome</keyword>
<dbReference type="InterPro" id="IPR036397">
    <property type="entry name" value="RNaseH_sf"/>
</dbReference>
<dbReference type="Proteomes" id="UP001189429">
    <property type="component" value="Unassembled WGS sequence"/>
</dbReference>
<evidence type="ECO:0000313" key="5">
    <source>
        <dbReference type="Proteomes" id="UP001189429"/>
    </source>
</evidence>
<keyword evidence="1" id="KW-0175">Coiled coil</keyword>
<dbReference type="SUPFAM" id="SSF56300">
    <property type="entry name" value="Metallo-dependent phosphatases"/>
    <property type="match status" value="1"/>
</dbReference>
<accession>A0ABN9Q4M5</accession>
<feature type="compositionally biased region" description="Low complexity" evidence="2">
    <location>
        <begin position="321"/>
        <end position="354"/>
    </location>
</feature>
<dbReference type="Gene3D" id="3.60.21.10">
    <property type="match status" value="1"/>
</dbReference>
<comment type="caution">
    <text evidence="4">The sequence shown here is derived from an EMBL/GenBank/DDBJ whole genome shotgun (WGS) entry which is preliminary data.</text>
</comment>
<dbReference type="EMBL" id="CAUYUJ010002414">
    <property type="protein sequence ID" value="CAK0800683.1"/>
    <property type="molecule type" value="Genomic_DNA"/>
</dbReference>
<reference evidence="4" key="1">
    <citation type="submission" date="2023-10" db="EMBL/GenBank/DDBJ databases">
        <authorList>
            <person name="Chen Y."/>
            <person name="Shah S."/>
            <person name="Dougan E. K."/>
            <person name="Thang M."/>
            <person name="Chan C."/>
        </authorList>
    </citation>
    <scope>NUCLEOTIDE SEQUENCE [LARGE SCALE GENOMIC DNA]</scope>
</reference>
<dbReference type="InterPro" id="IPR002156">
    <property type="entry name" value="RNaseH_domain"/>
</dbReference>
<dbReference type="SUPFAM" id="SSF53098">
    <property type="entry name" value="Ribonuclease H-like"/>
    <property type="match status" value="1"/>
</dbReference>
<gene>
    <name evidence="4" type="ORF">PCOR1329_LOCUS8759</name>
</gene>
<dbReference type="PANTHER" id="PTHR16509:SF1">
    <property type="entry name" value="MANGANESE-DEPENDENT ADP-RIBOSE_CDP-ALCOHOL DIPHOSPHATASE"/>
    <property type="match status" value="1"/>
</dbReference>
<dbReference type="InterPro" id="IPR012337">
    <property type="entry name" value="RNaseH-like_sf"/>
</dbReference>